<name>A0ABQ2RX65_9DEIO</name>
<dbReference type="EMBL" id="BMQM01000036">
    <property type="protein sequence ID" value="GGR71534.1"/>
    <property type="molecule type" value="Genomic_DNA"/>
</dbReference>
<dbReference type="PROSITE" id="PS51257">
    <property type="entry name" value="PROKAR_LIPOPROTEIN"/>
    <property type="match status" value="1"/>
</dbReference>
<dbReference type="SUPFAM" id="SSF49464">
    <property type="entry name" value="Carboxypeptidase regulatory domain-like"/>
    <property type="match status" value="1"/>
</dbReference>
<evidence type="ECO:0000313" key="2">
    <source>
        <dbReference type="EMBL" id="GGR71534.1"/>
    </source>
</evidence>
<accession>A0ABQ2RX65</accession>
<sequence>MKHKAQLACSVLTSLLFASCTQAPTPETAKSDASMLKGDDPSVFQQRGQPIRLGSQSIGLQSSNTPVSSIKYLPQAAAPFGPKTYTRQTGAPQTISDTFSAEAGSSLITFDVQGVSAGEVVLNGAPLLTPSDFNGHNAKLERQVTLAKKNTLTVNLAGTPGTSLTVTTQAARPAPLTGRLVDASGQPLAGLVTVQFIEGGQTATAQVDASGVFSFDTLPSTGKFIVSGESADLYGSLSGALSAKTGQAQVQLVLNPQGNSIVRGTVRSESGAPVPNALVTLSFAERPLTKTVVSDANGTYVVDQLPNYGSLAVTAYDPVTSVSATKFSYLVYAGQTQAVDLVVKPMPIVQPGFANGNFSEGTLSNWNTEGDVQLAPRSTYFPAGTARNFTAQNAEPQAAVVSSADSYRVQGTLSKTFKPTSCDTDLKGQVRFLSNEYPTWYGTQYNDSYMVTLTTPYGVQTLASGNLNSSAWQGGLGGYSGATPVIPINIDLTQFPQDDGPLPMTLSMSVSDVGDSIIDSAVAVTDFRLETDPNKVQLRNVDQLKMKAPEVGTWVVGNDEIPAGVQTPYTTKTEQGLIVVARERDVVGGKIAFNMPVEVQGFDPEKHCNAEAYFPELESQPTRITGSTLEIPVKYPVGGDVVLASVAVESAGGVAAASTGLRAQSVETPQYVALVSATGAGKPTIKSIPRRYWDAFRKWFDEADWETTKFYLGLGWDLIPIVGDGTEIVKQTVNFATGRGADPVVATLAGIGLGLDLIPTPATEAGGAAVSATRTIYKLSKTGKGLLADAIEVTVLKVKNGQITGEQALEILKGYLGTYWDLLKLGVKNVEWAETVGIEVGKHMTDGTNPVTAVKLMGNGVKNLQKYVSDVPRALGDMAATAHLPGAFGNNSPFRRVLNPKADETLVRGAMGEIHHAQNLIQGGARNVEFPGEISAGGFLADVDVRSILPNGRTAFDDAKLNLTGVSSSAKTQAQRLCEVAKASGGALARWVVEGAVDMDAVYTIEGRGVMVVNAAGQRVGTRPDLTERQVTCGK</sequence>
<reference evidence="3" key="1">
    <citation type="journal article" date="2019" name="Int. J. Syst. Evol. Microbiol.">
        <title>The Global Catalogue of Microorganisms (GCM) 10K type strain sequencing project: providing services to taxonomists for standard genome sequencing and annotation.</title>
        <authorList>
            <consortium name="The Broad Institute Genomics Platform"/>
            <consortium name="The Broad Institute Genome Sequencing Center for Infectious Disease"/>
            <person name="Wu L."/>
            <person name="Ma J."/>
        </authorList>
    </citation>
    <scope>NUCLEOTIDE SEQUENCE [LARGE SCALE GENOMIC DNA]</scope>
    <source>
        <strain evidence="3">JCM 31404</strain>
    </source>
</reference>
<evidence type="ECO:0000256" key="1">
    <source>
        <dbReference type="SAM" id="SignalP"/>
    </source>
</evidence>
<keyword evidence="1" id="KW-0732">Signal</keyword>
<feature type="signal peptide" evidence="1">
    <location>
        <begin position="1"/>
        <end position="23"/>
    </location>
</feature>
<evidence type="ECO:0008006" key="4">
    <source>
        <dbReference type="Google" id="ProtNLM"/>
    </source>
</evidence>
<comment type="caution">
    <text evidence="2">The sequence shown here is derived from an EMBL/GenBank/DDBJ whole genome shotgun (WGS) entry which is preliminary data.</text>
</comment>
<gene>
    <name evidence="2" type="ORF">GCM10008959_36550</name>
</gene>
<dbReference type="Proteomes" id="UP000634308">
    <property type="component" value="Unassembled WGS sequence"/>
</dbReference>
<proteinExistence type="predicted"/>
<dbReference type="Pfam" id="PF13620">
    <property type="entry name" value="CarboxypepD_reg"/>
    <property type="match status" value="1"/>
</dbReference>
<protein>
    <recommendedName>
        <fullName evidence="4">Carboxypeptidase regulatory-like domain-containing protein</fullName>
    </recommendedName>
</protein>
<evidence type="ECO:0000313" key="3">
    <source>
        <dbReference type="Proteomes" id="UP000634308"/>
    </source>
</evidence>
<dbReference type="InterPro" id="IPR008969">
    <property type="entry name" value="CarboxyPept-like_regulatory"/>
</dbReference>
<keyword evidence="3" id="KW-1185">Reference proteome</keyword>
<dbReference type="RefSeq" id="WP_189066424.1">
    <property type="nucleotide sequence ID" value="NZ_BMQM01000036.1"/>
</dbReference>
<feature type="chain" id="PRO_5047403577" description="Carboxypeptidase regulatory-like domain-containing protein" evidence="1">
    <location>
        <begin position="24"/>
        <end position="1035"/>
    </location>
</feature>
<dbReference type="Gene3D" id="2.60.40.1120">
    <property type="entry name" value="Carboxypeptidase-like, regulatory domain"/>
    <property type="match status" value="1"/>
</dbReference>
<organism evidence="2 3">
    <name type="scientific">Deinococcus seoulensis</name>
    <dbReference type="NCBI Taxonomy" id="1837379"/>
    <lineage>
        <taxon>Bacteria</taxon>
        <taxon>Thermotogati</taxon>
        <taxon>Deinococcota</taxon>
        <taxon>Deinococci</taxon>
        <taxon>Deinococcales</taxon>
        <taxon>Deinococcaceae</taxon>
        <taxon>Deinococcus</taxon>
    </lineage>
</organism>